<keyword evidence="4" id="KW-1185">Reference proteome</keyword>
<dbReference type="PANTHER" id="PTHR41814">
    <property type="entry name" value="EXPRESSED PROTEIN"/>
    <property type="match status" value="1"/>
</dbReference>
<dbReference type="Pfam" id="PF07470">
    <property type="entry name" value="Glyco_hydro_88"/>
    <property type="match status" value="1"/>
</dbReference>
<dbReference type="InterPro" id="IPR010905">
    <property type="entry name" value="Glyco_hydro_88"/>
</dbReference>
<evidence type="ECO:0000313" key="4">
    <source>
        <dbReference type="Proteomes" id="UP000298030"/>
    </source>
</evidence>
<dbReference type="InterPro" id="IPR008928">
    <property type="entry name" value="6-hairpin_glycosidase_sf"/>
</dbReference>
<dbReference type="GO" id="GO:0005975">
    <property type="term" value="P:carbohydrate metabolic process"/>
    <property type="evidence" value="ECO:0007669"/>
    <property type="project" value="InterPro"/>
</dbReference>
<protein>
    <recommendedName>
        <fullName evidence="5">Six-hairpin glycosidase</fullName>
    </recommendedName>
</protein>
<evidence type="ECO:0008006" key="5">
    <source>
        <dbReference type="Google" id="ProtNLM"/>
    </source>
</evidence>
<feature type="chain" id="PRO_5021213215" description="Six-hairpin glycosidase" evidence="2">
    <location>
        <begin position="30"/>
        <end position="530"/>
    </location>
</feature>
<dbReference type="AlphaFoldDB" id="A0A4Y7TA73"/>
<organism evidence="3 4">
    <name type="scientific">Coprinellus micaceus</name>
    <name type="common">Glistening ink-cap mushroom</name>
    <name type="synonym">Coprinus micaceus</name>
    <dbReference type="NCBI Taxonomy" id="71717"/>
    <lineage>
        <taxon>Eukaryota</taxon>
        <taxon>Fungi</taxon>
        <taxon>Dikarya</taxon>
        <taxon>Basidiomycota</taxon>
        <taxon>Agaricomycotina</taxon>
        <taxon>Agaricomycetes</taxon>
        <taxon>Agaricomycetidae</taxon>
        <taxon>Agaricales</taxon>
        <taxon>Agaricineae</taxon>
        <taxon>Psathyrellaceae</taxon>
        <taxon>Coprinellus</taxon>
    </lineage>
</organism>
<comment type="caution">
    <text evidence="3">The sequence shown here is derived from an EMBL/GenBank/DDBJ whole genome shotgun (WGS) entry which is preliminary data.</text>
</comment>
<name>A0A4Y7TA73_COPMI</name>
<evidence type="ECO:0000256" key="2">
    <source>
        <dbReference type="SAM" id="SignalP"/>
    </source>
</evidence>
<sequence>MRYLPTKPTREHVLLIPLTLTLLAPFTSSSTLSPRQSSTFNATSLDPGFPISNIITLATSLPAYSWEFGTAVTALIDLYTPNASAFTAPSLSPAPSLSVASAPALQFARQHISLAGLGGINGLTQSDGAVGDPASLGIGAILLGAGDWSNVEGISDGGTEMKGKYWDAAGAQLEYLLTGAPRYPNGAISQRVEGPELWADFMSMVPPFLAYFAVATNNGSLLQESVRQCALYRDVLQPVPEDGSERGLWRHIVGPYSPDAGLWSTGNAWAAAGMARVLGTVMRAPSGMFNGVASSSTDSVERRRRGSNLARRDTLLSEDGYLMKHIKSWWKRMPQGSRSGGKRRRQVVDEVEDLVGGVVELTTDEDDGGYSAWLSNSSGAQFRTRTQIISFLTSFIQEILSSIVDSASLDNGLVRNYVDDVSNTDGRGFGEVSGSALLASVMYRMAVLAPGTFGEKYVEWADNLRYTLGRWSGGGYVHVTSNGTVTPTVNPYGWGDTQPWTRGSPEGQAFVVLMYAAWRDCVSAGVCGAD</sequence>
<dbReference type="GO" id="GO:0016787">
    <property type="term" value="F:hydrolase activity"/>
    <property type="evidence" value="ECO:0007669"/>
    <property type="project" value="UniProtKB-KW"/>
</dbReference>
<gene>
    <name evidence="3" type="ORF">FA13DRAFT_1732979</name>
</gene>
<keyword evidence="2" id="KW-0732">Signal</keyword>
<evidence type="ECO:0000313" key="3">
    <source>
        <dbReference type="EMBL" id="TEB31030.1"/>
    </source>
</evidence>
<dbReference type="Gene3D" id="1.50.10.10">
    <property type="match status" value="1"/>
</dbReference>
<dbReference type="PANTHER" id="PTHR41814:SF1">
    <property type="entry name" value="CELLULASE"/>
    <property type="match status" value="1"/>
</dbReference>
<dbReference type="EMBL" id="QPFP01000020">
    <property type="protein sequence ID" value="TEB31030.1"/>
    <property type="molecule type" value="Genomic_DNA"/>
</dbReference>
<dbReference type="STRING" id="71717.A0A4Y7TA73"/>
<accession>A0A4Y7TA73</accession>
<dbReference type="InterPro" id="IPR012341">
    <property type="entry name" value="6hp_glycosidase-like_sf"/>
</dbReference>
<dbReference type="OrthoDB" id="4138492at2759"/>
<proteinExistence type="predicted"/>
<feature type="signal peptide" evidence="2">
    <location>
        <begin position="1"/>
        <end position="29"/>
    </location>
</feature>
<keyword evidence="1" id="KW-0378">Hydrolase</keyword>
<dbReference type="SUPFAM" id="SSF48208">
    <property type="entry name" value="Six-hairpin glycosidases"/>
    <property type="match status" value="2"/>
</dbReference>
<evidence type="ECO:0000256" key="1">
    <source>
        <dbReference type="ARBA" id="ARBA00022801"/>
    </source>
</evidence>
<reference evidence="3 4" key="1">
    <citation type="journal article" date="2019" name="Nat. Ecol. Evol.">
        <title>Megaphylogeny resolves global patterns of mushroom evolution.</title>
        <authorList>
            <person name="Varga T."/>
            <person name="Krizsan K."/>
            <person name="Foldi C."/>
            <person name="Dima B."/>
            <person name="Sanchez-Garcia M."/>
            <person name="Sanchez-Ramirez S."/>
            <person name="Szollosi G.J."/>
            <person name="Szarkandi J.G."/>
            <person name="Papp V."/>
            <person name="Albert L."/>
            <person name="Andreopoulos W."/>
            <person name="Angelini C."/>
            <person name="Antonin V."/>
            <person name="Barry K.W."/>
            <person name="Bougher N.L."/>
            <person name="Buchanan P."/>
            <person name="Buyck B."/>
            <person name="Bense V."/>
            <person name="Catcheside P."/>
            <person name="Chovatia M."/>
            <person name="Cooper J."/>
            <person name="Damon W."/>
            <person name="Desjardin D."/>
            <person name="Finy P."/>
            <person name="Geml J."/>
            <person name="Haridas S."/>
            <person name="Hughes K."/>
            <person name="Justo A."/>
            <person name="Karasinski D."/>
            <person name="Kautmanova I."/>
            <person name="Kiss B."/>
            <person name="Kocsube S."/>
            <person name="Kotiranta H."/>
            <person name="LaButti K.M."/>
            <person name="Lechner B.E."/>
            <person name="Liimatainen K."/>
            <person name="Lipzen A."/>
            <person name="Lukacs Z."/>
            <person name="Mihaltcheva S."/>
            <person name="Morgado L.N."/>
            <person name="Niskanen T."/>
            <person name="Noordeloos M.E."/>
            <person name="Ohm R.A."/>
            <person name="Ortiz-Santana B."/>
            <person name="Ovrebo C."/>
            <person name="Racz N."/>
            <person name="Riley R."/>
            <person name="Savchenko A."/>
            <person name="Shiryaev A."/>
            <person name="Soop K."/>
            <person name="Spirin V."/>
            <person name="Szebenyi C."/>
            <person name="Tomsovsky M."/>
            <person name="Tulloss R.E."/>
            <person name="Uehling J."/>
            <person name="Grigoriev I.V."/>
            <person name="Vagvolgyi C."/>
            <person name="Papp T."/>
            <person name="Martin F.M."/>
            <person name="Miettinen O."/>
            <person name="Hibbett D.S."/>
            <person name="Nagy L.G."/>
        </authorList>
    </citation>
    <scope>NUCLEOTIDE SEQUENCE [LARGE SCALE GENOMIC DNA]</scope>
    <source>
        <strain evidence="3 4">FP101781</strain>
    </source>
</reference>
<dbReference type="Proteomes" id="UP000298030">
    <property type="component" value="Unassembled WGS sequence"/>
</dbReference>